<dbReference type="EMBL" id="FLQP01000076">
    <property type="protein sequence ID" value="SBS68021.1"/>
    <property type="molecule type" value="Genomic_DNA"/>
</dbReference>
<sequence length="63" mass="7113">MVSFVTFEINDTSKRKISQGAAHINQLNILAFNDLHHIKLSNHAKNLILSDTPVQVIKAYVVR</sequence>
<name>A0A1C3J335_9VIBR</name>
<dbReference type="AlphaFoldDB" id="A0A1C3J335"/>
<evidence type="ECO:0000313" key="1">
    <source>
        <dbReference type="EMBL" id="SBS68021.1"/>
    </source>
</evidence>
<gene>
    <name evidence="1" type="ORF">VAT7223_04001</name>
</gene>
<accession>A0A1C3J335</accession>
<reference evidence="2" key="1">
    <citation type="submission" date="2016-06" db="EMBL/GenBank/DDBJ databases">
        <authorList>
            <person name="Rodrigo-Torres Lidia"/>
            <person name="Arahal R.David."/>
        </authorList>
    </citation>
    <scope>NUCLEOTIDE SEQUENCE [LARGE SCALE GENOMIC DNA]</scope>
    <source>
        <strain evidence="2">CECT 7223</strain>
    </source>
</reference>
<dbReference type="Proteomes" id="UP000092876">
    <property type="component" value="Unassembled WGS sequence"/>
</dbReference>
<proteinExistence type="predicted"/>
<organism evidence="1 2">
    <name type="scientific">Vibrio atlanticus</name>
    <dbReference type="NCBI Taxonomy" id="693153"/>
    <lineage>
        <taxon>Bacteria</taxon>
        <taxon>Pseudomonadati</taxon>
        <taxon>Pseudomonadota</taxon>
        <taxon>Gammaproteobacteria</taxon>
        <taxon>Vibrionales</taxon>
        <taxon>Vibrionaceae</taxon>
        <taxon>Vibrio</taxon>
    </lineage>
</organism>
<evidence type="ECO:0000313" key="2">
    <source>
        <dbReference type="Proteomes" id="UP000092876"/>
    </source>
</evidence>
<protein>
    <submittedName>
        <fullName evidence="1">Uncharacterized protein</fullName>
    </submittedName>
</protein>